<name>A0A923RUR6_9FIRM</name>
<comment type="caution">
    <text evidence="1">The sequence shown here is derived from an EMBL/GenBank/DDBJ whole genome shotgun (WGS) entry which is preliminary data.</text>
</comment>
<proteinExistence type="predicted"/>
<keyword evidence="2" id="KW-1185">Reference proteome</keyword>
<reference evidence="1" key="1">
    <citation type="submission" date="2020-08" db="EMBL/GenBank/DDBJ databases">
        <title>Genome public.</title>
        <authorList>
            <person name="Liu C."/>
            <person name="Sun Q."/>
        </authorList>
    </citation>
    <scope>NUCLEOTIDE SEQUENCE</scope>
    <source>
        <strain evidence="1">BX1005</strain>
    </source>
</reference>
<dbReference type="EMBL" id="JACOPH010000016">
    <property type="protein sequence ID" value="MBC5715240.1"/>
    <property type="molecule type" value="Genomic_DNA"/>
</dbReference>
<gene>
    <name evidence="1" type="ORF">H8S17_13695</name>
</gene>
<organism evidence="1 2">
    <name type="scientific">Roseburia zhanii</name>
    <dbReference type="NCBI Taxonomy" id="2763064"/>
    <lineage>
        <taxon>Bacteria</taxon>
        <taxon>Bacillati</taxon>
        <taxon>Bacillota</taxon>
        <taxon>Clostridia</taxon>
        <taxon>Lachnospirales</taxon>
        <taxon>Lachnospiraceae</taxon>
        <taxon>Roseburia</taxon>
    </lineage>
</organism>
<protein>
    <submittedName>
        <fullName evidence="1">Uncharacterized protein</fullName>
    </submittedName>
</protein>
<sequence>MKKSVFLTKGKKDMIASGQYDEYIFASPVYRFDNAVCKILARINVKLRLPFLVYFLGDWAKNILDYDLIICEGLKGRSWVFEYILKHKKEGCRVIMWHWNKIYENEINPQAELAMHCEQWSFDADDCKQYNMHFNTQYYMAKEADYDNLIKWDLYFVGSDKNRAELIKKIEQYCKSINLMANFHVVADASSKVSTGERFYRKPISYEDNIKNVIHSKAILDVPLKGQHGLTLRVLEALYFQKKLITFNSEVKNLAFYNGNNILVCHDETDIELIGYFLQQPYVDTEECVEARKYYSFKEWMKRFWRLNSD</sequence>
<evidence type="ECO:0000313" key="1">
    <source>
        <dbReference type="EMBL" id="MBC5715240.1"/>
    </source>
</evidence>
<dbReference type="RefSeq" id="WP_186867652.1">
    <property type="nucleotide sequence ID" value="NZ_JACOPH010000016.1"/>
</dbReference>
<accession>A0A923RUR6</accession>
<evidence type="ECO:0000313" key="2">
    <source>
        <dbReference type="Proteomes" id="UP000606720"/>
    </source>
</evidence>
<dbReference type="Proteomes" id="UP000606720">
    <property type="component" value="Unassembled WGS sequence"/>
</dbReference>
<dbReference type="AlphaFoldDB" id="A0A923RUR6"/>